<reference evidence="2" key="1">
    <citation type="submission" date="2021-01" db="EMBL/GenBank/DDBJ databases">
        <authorList>
            <person name="Corre E."/>
            <person name="Pelletier E."/>
            <person name="Niang G."/>
            <person name="Scheremetjew M."/>
            <person name="Finn R."/>
            <person name="Kale V."/>
            <person name="Holt S."/>
            <person name="Cochrane G."/>
            <person name="Meng A."/>
            <person name="Brown T."/>
            <person name="Cohen L."/>
        </authorList>
    </citation>
    <scope>NUCLEOTIDE SEQUENCE</scope>
    <source>
        <strain evidence="2">NIES-381</strain>
    </source>
</reference>
<dbReference type="EMBL" id="HBGA01107462">
    <property type="protein sequence ID" value="CAD9028864.1"/>
    <property type="molecule type" value="Transcribed_RNA"/>
</dbReference>
<feature type="transmembrane region" description="Helical" evidence="1">
    <location>
        <begin position="96"/>
        <end position="118"/>
    </location>
</feature>
<keyword evidence="1" id="KW-1133">Transmembrane helix</keyword>
<evidence type="ECO:0000313" key="2">
    <source>
        <dbReference type="EMBL" id="CAD9028864.1"/>
    </source>
</evidence>
<protein>
    <submittedName>
        <fullName evidence="2">Uncharacterized protein</fullName>
    </submittedName>
</protein>
<proteinExistence type="predicted"/>
<accession>A0A7S1NNQ5</accession>
<gene>
    <name evidence="2" type="ORF">EGYM00392_LOCUS40000</name>
</gene>
<sequence>MPPQISDVLVHLDTLDFGDGQWSGVWGGRYRYNRSESMCLQDKKWSIMSAPYLAVCVHLKQTFTGTPQIRKVESMDAPQNRSGPQETNTHTPKVVIYYNVALLLLLKAGGLWSLLFFAP</sequence>
<organism evidence="2">
    <name type="scientific">Eutreptiella gymnastica</name>
    <dbReference type="NCBI Taxonomy" id="73025"/>
    <lineage>
        <taxon>Eukaryota</taxon>
        <taxon>Discoba</taxon>
        <taxon>Euglenozoa</taxon>
        <taxon>Euglenida</taxon>
        <taxon>Spirocuta</taxon>
        <taxon>Euglenophyceae</taxon>
        <taxon>Eutreptiales</taxon>
        <taxon>Eutreptiaceae</taxon>
        <taxon>Eutreptiella</taxon>
    </lineage>
</organism>
<evidence type="ECO:0000256" key="1">
    <source>
        <dbReference type="SAM" id="Phobius"/>
    </source>
</evidence>
<keyword evidence="1" id="KW-0472">Membrane</keyword>
<name>A0A7S1NNQ5_9EUGL</name>
<keyword evidence="1" id="KW-0812">Transmembrane</keyword>
<dbReference type="AlphaFoldDB" id="A0A7S1NNQ5"/>